<gene>
    <name evidence="2" type="ORF">EV356DRAFT_98534</name>
</gene>
<evidence type="ECO:0000313" key="3">
    <source>
        <dbReference type="Proteomes" id="UP000800092"/>
    </source>
</evidence>
<reference evidence="2" key="1">
    <citation type="journal article" date="2020" name="Stud. Mycol.">
        <title>101 Dothideomycetes genomes: a test case for predicting lifestyles and emergence of pathogens.</title>
        <authorList>
            <person name="Haridas S."/>
            <person name="Albert R."/>
            <person name="Binder M."/>
            <person name="Bloem J."/>
            <person name="Labutti K."/>
            <person name="Salamov A."/>
            <person name="Andreopoulos B."/>
            <person name="Baker S."/>
            <person name="Barry K."/>
            <person name="Bills G."/>
            <person name="Bluhm B."/>
            <person name="Cannon C."/>
            <person name="Castanera R."/>
            <person name="Culley D."/>
            <person name="Daum C."/>
            <person name="Ezra D."/>
            <person name="Gonzalez J."/>
            <person name="Henrissat B."/>
            <person name="Kuo A."/>
            <person name="Liang C."/>
            <person name="Lipzen A."/>
            <person name="Lutzoni F."/>
            <person name="Magnuson J."/>
            <person name="Mondo S."/>
            <person name="Nolan M."/>
            <person name="Ohm R."/>
            <person name="Pangilinan J."/>
            <person name="Park H.-J."/>
            <person name="Ramirez L."/>
            <person name="Alfaro M."/>
            <person name="Sun H."/>
            <person name="Tritt A."/>
            <person name="Yoshinaga Y."/>
            <person name="Zwiers L.-H."/>
            <person name="Turgeon B."/>
            <person name="Goodwin S."/>
            <person name="Spatafora J."/>
            <person name="Crous P."/>
            <person name="Grigoriev I."/>
        </authorList>
    </citation>
    <scope>NUCLEOTIDE SEQUENCE</scope>
    <source>
        <strain evidence="2">Tuck. ex Michener</strain>
    </source>
</reference>
<feature type="compositionally biased region" description="Polar residues" evidence="1">
    <location>
        <begin position="27"/>
        <end position="39"/>
    </location>
</feature>
<accession>A0A6A6HCL3</accession>
<feature type="region of interest" description="Disordered" evidence="1">
    <location>
        <begin position="21"/>
        <end position="69"/>
    </location>
</feature>
<keyword evidence="3" id="KW-1185">Reference proteome</keyword>
<dbReference type="Proteomes" id="UP000800092">
    <property type="component" value="Unassembled WGS sequence"/>
</dbReference>
<protein>
    <submittedName>
        <fullName evidence="2">Uncharacterized protein</fullName>
    </submittedName>
</protein>
<proteinExistence type="predicted"/>
<organism evidence="2 3">
    <name type="scientific">Viridothelium virens</name>
    <name type="common">Speckled blister lichen</name>
    <name type="synonym">Trypethelium virens</name>
    <dbReference type="NCBI Taxonomy" id="1048519"/>
    <lineage>
        <taxon>Eukaryota</taxon>
        <taxon>Fungi</taxon>
        <taxon>Dikarya</taxon>
        <taxon>Ascomycota</taxon>
        <taxon>Pezizomycotina</taxon>
        <taxon>Dothideomycetes</taxon>
        <taxon>Dothideomycetes incertae sedis</taxon>
        <taxon>Trypetheliales</taxon>
        <taxon>Trypetheliaceae</taxon>
        <taxon>Viridothelium</taxon>
    </lineage>
</organism>
<evidence type="ECO:0000256" key="1">
    <source>
        <dbReference type="SAM" id="MobiDB-lite"/>
    </source>
</evidence>
<dbReference type="OrthoDB" id="4525710at2759"/>
<dbReference type="AlphaFoldDB" id="A0A6A6HCL3"/>
<dbReference type="EMBL" id="ML991789">
    <property type="protein sequence ID" value="KAF2235845.1"/>
    <property type="molecule type" value="Genomic_DNA"/>
</dbReference>
<sequence length="206" mass="22870">MRSIADYTYVDETAEIASYYTLDPDRSASTPSGELNSDETFVRNRQDAPASASSSDETEPSSFNQCLSSSSKRQCNDALPYRPYLSPDDVISTCSISPTLSQHIQLSPPPRNYTSLPKSDASLSLQPHFDAQEACLMRYFIVELAHYVSCQELGVMALGAPRIETADTFYRLISVMAPDTLPQLSHLAQEHVLHYSTPSILHRQDT</sequence>
<evidence type="ECO:0000313" key="2">
    <source>
        <dbReference type="EMBL" id="KAF2235845.1"/>
    </source>
</evidence>
<name>A0A6A6HCL3_VIRVR</name>